<sequence>MRLYVLYRFLVVALAYVFMLMQFVRKCGSVSSAKSLVWLLTPLPYKENGNKDKRKFSLRVLSYVENAFKCLVVES</sequence>
<dbReference type="EMBL" id="AP012492">
    <property type="protein sequence ID" value="BAM31398.1"/>
    <property type="molecule type" value="Genomic_DNA"/>
</dbReference>
<dbReference type="GeneID" id="66540562"/>
<evidence type="ECO:0000256" key="1">
    <source>
        <dbReference type="SAM" id="Phobius"/>
    </source>
</evidence>
<keyword evidence="1" id="KW-0472">Membrane</keyword>
<evidence type="ECO:0000313" key="4">
    <source>
        <dbReference type="Proteomes" id="UP000006036"/>
    </source>
</evidence>
<evidence type="ECO:0000313" key="2">
    <source>
        <dbReference type="EMBL" id="BAM31398.1"/>
    </source>
</evidence>
<accession>A0AAI8MKT0</accession>
<keyword evidence="1" id="KW-1133">Transmembrane helix</keyword>
<evidence type="ECO:0000313" key="3">
    <source>
        <dbReference type="EMBL" id="BAM31800.1"/>
    </source>
</evidence>
<reference evidence="2 4" key="1">
    <citation type="journal article" date="2012" name="J. Bacteriol.">
        <title>Complete Genome Sequence of Helicobacter cinaedi Type Strain ATCC BAA-847.</title>
        <authorList>
            <person name="Miyoshi-Akiyama T."/>
            <person name="Takeshita N."/>
            <person name="Ohmagari N."/>
            <person name="Kirikae T."/>
        </authorList>
    </citation>
    <scope>NUCLEOTIDE SEQUENCE [LARGE SCALE GENOMIC DNA]</scope>
    <source>
        <strain evidence="2 4">ATCC BAA-847</strain>
    </source>
</reference>
<reference evidence="2" key="2">
    <citation type="submission" date="2012-07" db="EMBL/GenBank/DDBJ databases">
        <authorList>
            <person name="Akiyama T."/>
            <person name="Takeshita N."/>
            <person name="Ohmagari N."/>
            <person name="Kirikae T."/>
        </authorList>
    </citation>
    <scope>NUCLEOTIDE SEQUENCE</scope>
    <source>
        <strain evidence="2">ATCC BAA-847</strain>
    </source>
</reference>
<feature type="transmembrane region" description="Helical" evidence="1">
    <location>
        <begin position="6"/>
        <end position="24"/>
    </location>
</feature>
<protein>
    <submittedName>
        <fullName evidence="2">Uncharacterized protein</fullName>
    </submittedName>
</protein>
<name>A0AAI8MKT0_9HELI</name>
<gene>
    <name evidence="2" type="ORF">HCBAA847_0142</name>
    <name evidence="3" type="ORF">HCBAA847_0557</name>
</gene>
<dbReference type="KEGG" id="hcb:HCBAA847_0142"/>
<dbReference type="AlphaFoldDB" id="A0AAI8MKT0"/>
<dbReference type="Proteomes" id="UP000006036">
    <property type="component" value="Chromosome 1"/>
</dbReference>
<proteinExistence type="predicted"/>
<dbReference type="KEGG" id="hcb:HCBAA847_0557"/>
<dbReference type="RefSeq" id="WP_015453216.1">
    <property type="nucleotide sequence ID" value="NZ_BEZM01000063.1"/>
</dbReference>
<keyword evidence="1" id="KW-0812">Transmembrane</keyword>
<dbReference type="EMBL" id="AP012492">
    <property type="protein sequence ID" value="BAM31800.1"/>
    <property type="molecule type" value="Genomic_DNA"/>
</dbReference>
<organism evidence="2 4">
    <name type="scientific">Helicobacter cinaedi CCUG 18818 = ATCC BAA-847</name>
    <dbReference type="NCBI Taxonomy" id="537971"/>
    <lineage>
        <taxon>Bacteria</taxon>
        <taxon>Pseudomonadati</taxon>
        <taxon>Campylobacterota</taxon>
        <taxon>Epsilonproteobacteria</taxon>
        <taxon>Campylobacterales</taxon>
        <taxon>Helicobacteraceae</taxon>
        <taxon>Helicobacter</taxon>
    </lineage>
</organism>